<keyword evidence="1" id="KW-0472">Membrane</keyword>
<dbReference type="OrthoDB" id="1348500at2"/>
<feature type="transmembrane region" description="Helical" evidence="1">
    <location>
        <begin position="6"/>
        <end position="24"/>
    </location>
</feature>
<dbReference type="Gene3D" id="2.40.50.870">
    <property type="entry name" value="Protein of unknown function (DUF3299)"/>
    <property type="match status" value="1"/>
</dbReference>
<proteinExistence type="predicted"/>
<dbReference type="RefSeq" id="WP_114984181.1">
    <property type="nucleotide sequence ID" value="NZ_CP027806.1"/>
</dbReference>
<accession>A0A345UKD2</accession>
<keyword evidence="1" id="KW-0812">Transmembrane</keyword>
<name>A0A345UKD2_9BACT</name>
<dbReference type="EMBL" id="CP027806">
    <property type="protein sequence ID" value="AXJ00934.1"/>
    <property type="molecule type" value="Genomic_DNA"/>
</dbReference>
<gene>
    <name evidence="2" type="ORF">CYPRO_1683</name>
</gene>
<dbReference type="Pfam" id="PF11736">
    <property type="entry name" value="DUF3299"/>
    <property type="match status" value="1"/>
</dbReference>
<evidence type="ECO:0000256" key="1">
    <source>
        <dbReference type="SAM" id="Phobius"/>
    </source>
</evidence>
<organism evidence="2 3">
    <name type="scientific">Cyclonatronum proteinivorum</name>
    <dbReference type="NCBI Taxonomy" id="1457365"/>
    <lineage>
        <taxon>Bacteria</taxon>
        <taxon>Pseudomonadati</taxon>
        <taxon>Balneolota</taxon>
        <taxon>Balneolia</taxon>
        <taxon>Balneolales</taxon>
        <taxon>Cyclonatronaceae</taxon>
        <taxon>Cyclonatronum</taxon>
    </lineage>
</organism>
<dbReference type="Proteomes" id="UP000254808">
    <property type="component" value="Chromosome"/>
</dbReference>
<evidence type="ECO:0000313" key="3">
    <source>
        <dbReference type="Proteomes" id="UP000254808"/>
    </source>
</evidence>
<evidence type="ECO:0008006" key="4">
    <source>
        <dbReference type="Google" id="ProtNLM"/>
    </source>
</evidence>
<dbReference type="AlphaFoldDB" id="A0A345UKD2"/>
<keyword evidence="1" id="KW-1133">Transmembrane helix</keyword>
<reference evidence="2 3" key="1">
    <citation type="submission" date="2018-03" db="EMBL/GenBank/DDBJ databases">
        <title>Phenotypic and genomic properties of Cyclonatronum proteinivorum gen. nov., sp. nov., a haloalkaliphilic bacteroidete from soda lakes possessing Na+-translocating rhodopsin.</title>
        <authorList>
            <person name="Toshchakov S.V."/>
            <person name="Korzhenkov A."/>
            <person name="Samarov N.I."/>
            <person name="Kublanov I.V."/>
            <person name="Muntyan M.S."/>
            <person name="Sorokin D.Y."/>
        </authorList>
    </citation>
    <scope>NUCLEOTIDE SEQUENCE [LARGE SCALE GENOMIC DNA]</scope>
    <source>
        <strain evidence="2 3">Omega</strain>
    </source>
</reference>
<dbReference type="InterPro" id="IPR021727">
    <property type="entry name" value="DUF3299"/>
</dbReference>
<dbReference type="KEGG" id="cprv:CYPRO_1683"/>
<evidence type="ECO:0000313" key="2">
    <source>
        <dbReference type="EMBL" id="AXJ00934.1"/>
    </source>
</evidence>
<protein>
    <recommendedName>
        <fullName evidence="4">DUF3299 domain-containing protein</fullName>
    </recommendedName>
</protein>
<keyword evidence="3" id="KW-1185">Reference proteome</keyword>
<sequence>MTTASYSLSFTAVLTAVILVLFMLRTDASAFKGSPEAEHGTVTSEAPRVMFSDFRKYQIHRQNAEIPEDLKALDGQEISVIGYMVPFDRIENITQFILLQAPFMGCMHVPPPQANETLMIETARPLSTYTYEPLRVTGTLNIDEVFVEGFLVSVYTITNARVSSGSSSDVELDGLPDNFHFYGDL</sequence>